<reference evidence="1 2" key="1">
    <citation type="submission" date="2018-08" db="EMBL/GenBank/DDBJ databases">
        <title>Bacillus chawlae sp. nov., Bacillus glennii sp. nov., and Bacillus saganii sp. nov. Isolated from the Vehicle Assembly Building at Kennedy Space Center where the Viking Spacecraft were Assembled.</title>
        <authorList>
            <person name="Seuylemezian A."/>
            <person name="Vaishampayan P."/>
        </authorList>
    </citation>
    <scope>NUCLEOTIDE SEQUENCE [LARGE SCALE GENOMIC DNA]</scope>
    <source>
        <strain evidence="1 2">V44-8</strain>
    </source>
</reference>
<dbReference type="Proteomes" id="UP000262939">
    <property type="component" value="Unassembled WGS sequence"/>
</dbReference>
<protein>
    <submittedName>
        <fullName evidence="1">Uncharacterized protein</fullName>
    </submittedName>
</protein>
<evidence type="ECO:0000313" key="2">
    <source>
        <dbReference type="Proteomes" id="UP000262939"/>
    </source>
</evidence>
<comment type="caution">
    <text evidence="1">The sequence shown here is derived from an EMBL/GenBank/DDBJ whole genome shotgun (WGS) entry which is preliminary data.</text>
</comment>
<dbReference type="OrthoDB" id="9803907at2"/>
<name>A0A372LFJ3_9BACI</name>
<accession>A0A372LFJ3</accession>
<organism evidence="1 2">
    <name type="scientific">Peribacillus glennii</name>
    <dbReference type="NCBI Taxonomy" id="2303991"/>
    <lineage>
        <taxon>Bacteria</taxon>
        <taxon>Bacillati</taxon>
        <taxon>Bacillota</taxon>
        <taxon>Bacilli</taxon>
        <taxon>Bacillales</taxon>
        <taxon>Bacillaceae</taxon>
        <taxon>Peribacillus</taxon>
    </lineage>
</organism>
<sequence>MLFPVIAKPRSALGSLELNLIYSAEDFHLISENHVVQELPIPHKGDINYSFCE</sequence>
<keyword evidence="2" id="KW-1185">Reference proteome</keyword>
<proteinExistence type="predicted"/>
<dbReference type="AlphaFoldDB" id="A0A372LFJ3"/>
<gene>
    <name evidence="1" type="ORF">D0466_02120</name>
</gene>
<dbReference type="EMBL" id="QVTD01000003">
    <property type="protein sequence ID" value="RFU64742.1"/>
    <property type="molecule type" value="Genomic_DNA"/>
</dbReference>
<evidence type="ECO:0000313" key="1">
    <source>
        <dbReference type="EMBL" id="RFU64742.1"/>
    </source>
</evidence>